<dbReference type="EMBL" id="JAGTJQ010000012">
    <property type="protein sequence ID" value="KAH7016321.1"/>
    <property type="molecule type" value="Genomic_DNA"/>
</dbReference>
<accession>A0A9P8XT82</accession>
<dbReference type="EMBL" id="JAGTJQ010000012">
    <property type="protein sequence ID" value="KAH7016293.1"/>
    <property type="molecule type" value="Genomic_DNA"/>
</dbReference>
<evidence type="ECO:0000313" key="4">
    <source>
        <dbReference type="Proteomes" id="UP000756346"/>
    </source>
</evidence>
<dbReference type="AlphaFoldDB" id="A0A9P8XT82"/>
<sequence>MKFGDYFERELLLRWRLHNIDYNSLKQQIKLNTTKNQATAMTIPGHTDVGLKNFEDAFYLELCNQHDRVDLFVSGTADEITDAYDIWLARPRI</sequence>
<dbReference type="RefSeq" id="XP_046005917.1">
    <property type="nucleotide sequence ID" value="XM_046159680.1"/>
</dbReference>
<evidence type="ECO:0000259" key="1">
    <source>
        <dbReference type="PROSITE" id="PS51382"/>
    </source>
</evidence>
<dbReference type="PROSITE" id="PS51382">
    <property type="entry name" value="SPX"/>
    <property type="match status" value="1"/>
</dbReference>
<dbReference type="OrthoDB" id="5588846at2759"/>
<evidence type="ECO:0000313" key="3">
    <source>
        <dbReference type="EMBL" id="KAH7016321.1"/>
    </source>
</evidence>
<dbReference type="Proteomes" id="UP000756346">
    <property type="component" value="Unassembled WGS sequence"/>
</dbReference>
<protein>
    <recommendedName>
        <fullName evidence="1">SPX domain-containing protein</fullName>
    </recommendedName>
</protein>
<dbReference type="InterPro" id="IPR004331">
    <property type="entry name" value="SPX_dom"/>
</dbReference>
<name>A0A9P8XT82_9PEZI</name>
<organism evidence="3 4">
    <name type="scientific">Microdochium trichocladiopsis</name>
    <dbReference type="NCBI Taxonomy" id="1682393"/>
    <lineage>
        <taxon>Eukaryota</taxon>
        <taxon>Fungi</taxon>
        <taxon>Dikarya</taxon>
        <taxon>Ascomycota</taxon>
        <taxon>Pezizomycotina</taxon>
        <taxon>Sordariomycetes</taxon>
        <taxon>Xylariomycetidae</taxon>
        <taxon>Xylariales</taxon>
        <taxon>Microdochiaceae</taxon>
        <taxon>Microdochium</taxon>
    </lineage>
</organism>
<evidence type="ECO:0000313" key="2">
    <source>
        <dbReference type="EMBL" id="KAH7016293.1"/>
    </source>
</evidence>
<keyword evidence="4" id="KW-1185">Reference proteome</keyword>
<dbReference type="GeneID" id="70189226"/>
<gene>
    <name evidence="2" type="ORF">B0I36DRAFT_368849</name>
    <name evidence="3" type="ORF">B0I36DRAFT_368870</name>
</gene>
<feature type="domain" description="SPX" evidence="1">
    <location>
        <begin position="1"/>
        <end position="93"/>
    </location>
</feature>
<comment type="caution">
    <text evidence="3">The sequence shown here is derived from an EMBL/GenBank/DDBJ whole genome shotgun (WGS) entry which is preliminary data.</text>
</comment>
<proteinExistence type="predicted"/>
<reference evidence="3" key="1">
    <citation type="journal article" date="2021" name="Nat. Commun.">
        <title>Genetic determinants of endophytism in the Arabidopsis root mycobiome.</title>
        <authorList>
            <person name="Mesny F."/>
            <person name="Miyauchi S."/>
            <person name="Thiergart T."/>
            <person name="Pickel B."/>
            <person name="Atanasova L."/>
            <person name="Karlsson M."/>
            <person name="Huettel B."/>
            <person name="Barry K.W."/>
            <person name="Haridas S."/>
            <person name="Chen C."/>
            <person name="Bauer D."/>
            <person name="Andreopoulos W."/>
            <person name="Pangilinan J."/>
            <person name="LaButti K."/>
            <person name="Riley R."/>
            <person name="Lipzen A."/>
            <person name="Clum A."/>
            <person name="Drula E."/>
            <person name="Henrissat B."/>
            <person name="Kohler A."/>
            <person name="Grigoriev I.V."/>
            <person name="Martin F.M."/>
            <person name="Hacquard S."/>
        </authorList>
    </citation>
    <scope>NUCLEOTIDE SEQUENCE</scope>
    <source>
        <strain evidence="3">MPI-CAGE-CH-0230</strain>
    </source>
</reference>